<dbReference type="Proteomes" id="UP000789759">
    <property type="component" value="Unassembled WGS sequence"/>
</dbReference>
<evidence type="ECO:0000313" key="12">
    <source>
        <dbReference type="Proteomes" id="UP000789759"/>
    </source>
</evidence>
<dbReference type="AlphaFoldDB" id="A0A9N9GVT4"/>
<comment type="caution">
    <text evidence="11">The sequence shown here is derived from an EMBL/GenBank/DDBJ whole genome shotgun (WGS) entry which is preliminary data.</text>
</comment>
<feature type="domain" description="TLDc" evidence="10">
    <location>
        <begin position="270"/>
        <end position="439"/>
    </location>
</feature>
<dbReference type="EMBL" id="CAJVQA010005831">
    <property type="protein sequence ID" value="CAG8628798.1"/>
    <property type="molecule type" value="Genomic_DNA"/>
</dbReference>
<keyword evidence="5" id="KW-0472">Membrane</keyword>
<dbReference type="OrthoDB" id="26679at2759"/>
<reference evidence="11" key="1">
    <citation type="submission" date="2021-06" db="EMBL/GenBank/DDBJ databases">
        <authorList>
            <person name="Kallberg Y."/>
            <person name="Tangrot J."/>
            <person name="Rosling A."/>
        </authorList>
    </citation>
    <scope>NUCLEOTIDE SEQUENCE</scope>
    <source>
        <strain evidence="11">FL966</strain>
    </source>
</reference>
<accession>A0A9N9GVT4</accession>
<evidence type="ECO:0000256" key="3">
    <source>
        <dbReference type="ARBA" id="ARBA00004496"/>
    </source>
</evidence>
<keyword evidence="6" id="KW-0458">Lysosome</keyword>
<dbReference type="InterPro" id="IPR006571">
    <property type="entry name" value="TLDc_dom"/>
</dbReference>
<dbReference type="Pfam" id="PF07534">
    <property type="entry name" value="TLD"/>
    <property type="match status" value="1"/>
</dbReference>
<dbReference type="GO" id="GO:0016020">
    <property type="term" value="C:membrane"/>
    <property type="evidence" value="ECO:0007669"/>
    <property type="project" value="UniProtKB-SubCell"/>
</dbReference>
<dbReference type="PANTHER" id="PTHR23354">
    <property type="entry name" value="NUCLEOLAR PROTEIN 7/ESTROGEN RECEPTOR COACTIVATOR-RELATED"/>
    <property type="match status" value="1"/>
</dbReference>
<evidence type="ECO:0000256" key="9">
    <source>
        <dbReference type="ARBA" id="ARBA00042134"/>
    </source>
</evidence>
<keyword evidence="12" id="KW-1185">Reference proteome</keyword>
<evidence type="ECO:0000256" key="1">
    <source>
        <dbReference type="ARBA" id="ARBA00004370"/>
    </source>
</evidence>
<organism evidence="11 12">
    <name type="scientific">Cetraspora pellucida</name>
    <dbReference type="NCBI Taxonomy" id="1433469"/>
    <lineage>
        <taxon>Eukaryota</taxon>
        <taxon>Fungi</taxon>
        <taxon>Fungi incertae sedis</taxon>
        <taxon>Mucoromycota</taxon>
        <taxon>Glomeromycotina</taxon>
        <taxon>Glomeromycetes</taxon>
        <taxon>Diversisporales</taxon>
        <taxon>Gigasporaceae</taxon>
        <taxon>Cetraspora</taxon>
    </lineage>
</organism>
<comment type="subcellular location">
    <subcellularLocation>
        <location evidence="3">Cytoplasm</location>
    </subcellularLocation>
    <subcellularLocation>
        <location evidence="2">Lysosome</location>
    </subcellularLocation>
    <subcellularLocation>
        <location evidence="1">Membrane</location>
    </subcellularLocation>
</comment>
<dbReference type="GO" id="GO:0005737">
    <property type="term" value="C:cytoplasm"/>
    <property type="evidence" value="ECO:0007669"/>
    <property type="project" value="UniProtKB-SubCell"/>
</dbReference>
<gene>
    <name evidence="11" type="ORF">CPELLU_LOCUS8286</name>
</gene>
<proteinExistence type="predicted"/>
<dbReference type="SMART" id="SM00584">
    <property type="entry name" value="TLDc"/>
    <property type="match status" value="1"/>
</dbReference>
<dbReference type="GO" id="GO:0005634">
    <property type="term" value="C:nucleus"/>
    <property type="evidence" value="ECO:0007669"/>
    <property type="project" value="TreeGrafter"/>
</dbReference>
<dbReference type="PANTHER" id="PTHR23354:SF131">
    <property type="entry name" value="MTOR-ASSOCIATED PROTEIN MEAK7"/>
    <property type="match status" value="1"/>
</dbReference>
<evidence type="ECO:0000313" key="11">
    <source>
        <dbReference type="EMBL" id="CAG8628798.1"/>
    </source>
</evidence>
<evidence type="ECO:0000256" key="8">
    <source>
        <dbReference type="ARBA" id="ARBA00041780"/>
    </source>
</evidence>
<dbReference type="PROSITE" id="PS51886">
    <property type="entry name" value="TLDC"/>
    <property type="match status" value="1"/>
</dbReference>
<sequence length="492" mass="56657">MGSHQSKASEAQYLEIFLEFSEDEKATLIKVFDEFTSDNSDVQKAKTVEVIATSIKNFFPSTISESLKNGFVTYFQSMSVEKSFLTKNSEKTSIVITKPGFVSAIHKLVKNIPIDRSQAVYIIGQLSQSTLIDFVRDVVRAALPYWFEGCYSPEQKKLKKESNKLFKEDMCLIDLVLLKTKIKHKETEDDEFLASFIKETKTKGYFDQGQFMDWYTNNLLFQHLFNILVNRLFLHQTIPYNSVEGMNKLRFSNQISPEIHSRYKLMEFSYLLSPADYYFLNDNLPLDCRNTQHILLFSSALDGGSWNAFVDSLMYQGSTYIIIRDKDGYTFGGFAYEDWKQTSKFYGDNKNFLFSARPKLRCYPTTGYNNNFQYLNFGAKTLPNGFAMGGQFDYCGLWIDSDFIHGHSKAASLSSTYGSPRLSKQEDFLIDEVEVWSVRPTQVDLDEVRNGPKRSVLDSHPGELELLEMATGRKIYSQEVREPDVLFNEDEE</sequence>
<evidence type="ECO:0000256" key="6">
    <source>
        <dbReference type="ARBA" id="ARBA00023228"/>
    </source>
</evidence>
<evidence type="ECO:0000256" key="7">
    <source>
        <dbReference type="ARBA" id="ARBA00039594"/>
    </source>
</evidence>
<protein>
    <recommendedName>
        <fullName evidence="7">MTOR-associated protein MEAK7</fullName>
    </recommendedName>
    <alternativeName>
        <fullName evidence="9">TBC/LysM-associated domain-containing protein 1</fullName>
    </alternativeName>
    <alternativeName>
        <fullName evidence="8">TLD domain-containing protein 1</fullName>
    </alternativeName>
</protein>
<evidence type="ECO:0000256" key="4">
    <source>
        <dbReference type="ARBA" id="ARBA00022490"/>
    </source>
</evidence>
<evidence type="ECO:0000259" key="10">
    <source>
        <dbReference type="PROSITE" id="PS51886"/>
    </source>
</evidence>
<name>A0A9N9GVT4_9GLOM</name>
<evidence type="ECO:0000256" key="2">
    <source>
        <dbReference type="ARBA" id="ARBA00004371"/>
    </source>
</evidence>
<evidence type="ECO:0000256" key="5">
    <source>
        <dbReference type="ARBA" id="ARBA00023136"/>
    </source>
</evidence>
<keyword evidence="4" id="KW-0963">Cytoplasm</keyword>
<dbReference type="GO" id="GO:0006979">
    <property type="term" value="P:response to oxidative stress"/>
    <property type="evidence" value="ECO:0007669"/>
    <property type="project" value="TreeGrafter"/>
</dbReference>